<protein>
    <submittedName>
        <fullName evidence="2">Thiol-disulfide isomerase or thioredoxin</fullName>
    </submittedName>
</protein>
<feature type="domain" description="Thioredoxin" evidence="1">
    <location>
        <begin position="5"/>
        <end position="161"/>
    </location>
</feature>
<dbReference type="PANTHER" id="PTHR42852:SF13">
    <property type="entry name" value="PROTEIN DIPZ"/>
    <property type="match status" value="1"/>
</dbReference>
<dbReference type="Gene3D" id="3.40.30.10">
    <property type="entry name" value="Glutaredoxin"/>
    <property type="match status" value="1"/>
</dbReference>
<dbReference type="InterPro" id="IPR036249">
    <property type="entry name" value="Thioredoxin-like_sf"/>
</dbReference>
<dbReference type="STRING" id="686796.SAMN04488104_10494"/>
<organism evidence="2 3">
    <name type="scientific">Algoriphagus faecimaris</name>
    <dbReference type="NCBI Taxonomy" id="686796"/>
    <lineage>
        <taxon>Bacteria</taxon>
        <taxon>Pseudomonadati</taxon>
        <taxon>Bacteroidota</taxon>
        <taxon>Cytophagia</taxon>
        <taxon>Cytophagales</taxon>
        <taxon>Cyclobacteriaceae</taxon>
        <taxon>Algoriphagus</taxon>
    </lineage>
</organism>
<keyword evidence="3" id="KW-1185">Reference proteome</keyword>
<dbReference type="InterPro" id="IPR000866">
    <property type="entry name" value="AhpC/TSA"/>
</dbReference>
<evidence type="ECO:0000313" key="3">
    <source>
        <dbReference type="Proteomes" id="UP000199060"/>
    </source>
</evidence>
<dbReference type="Proteomes" id="UP000199060">
    <property type="component" value="Unassembled WGS sequence"/>
</dbReference>
<gene>
    <name evidence="2" type="ORF">SAMN04488104_10494</name>
</gene>
<dbReference type="CDD" id="cd02966">
    <property type="entry name" value="TlpA_like_family"/>
    <property type="match status" value="1"/>
</dbReference>
<dbReference type="GO" id="GO:0016853">
    <property type="term" value="F:isomerase activity"/>
    <property type="evidence" value="ECO:0007669"/>
    <property type="project" value="UniProtKB-KW"/>
</dbReference>
<dbReference type="SUPFAM" id="SSF52833">
    <property type="entry name" value="Thioredoxin-like"/>
    <property type="match status" value="1"/>
</dbReference>
<dbReference type="InterPro" id="IPR013766">
    <property type="entry name" value="Thioredoxin_domain"/>
</dbReference>
<accession>A0A1G6WXM9</accession>
<dbReference type="AlphaFoldDB" id="A0A1G6WXM9"/>
<dbReference type="GO" id="GO:0016491">
    <property type="term" value="F:oxidoreductase activity"/>
    <property type="evidence" value="ECO:0007669"/>
    <property type="project" value="InterPro"/>
</dbReference>
<evidence type="ECO:0000259" key="1">
    <source>
        <dbReference type="PROSITE" id="PS51352"/>
    </source>
</evidence>
<dbReference type="EMBL" id="FNAC01000049">
    <property type="protein sequence ID" value="SDD70690.1"/>
    <property type="molecule type" value="Genomic_DNA"/>
</dbReference>
<name>A0A1G6WXM9_9BACT</name>
<proteinExistence type="predicted"/>
<sequence length="161" mass="18963">MHLLILAFWFFFNSHFQMDLNPGPEEFKIISFEEFEVLMHQESSNLKVFNFWATWCAPCVKEMPYFEKAQAEHPEIELIFISMDDGRKPERVTDFIEKRSVQAPVYLLDDVDYNKWIDKVSTDWSGAIPATLFIQPDGTRHFVEGELEPDELESLIQKLKP</sequence>
<reference evidence="3" key="1">
    <citation type="submission" date="2016-10" db="EMBL/GenBank/DDBJ databases">
        <authorList>
            <person name="Varghese N."/>
            <person name="Submissions S."/>
        </authorList>
    </citation>
    <scope>NUCLEOTIDE SEQUENCE [LARGE SCALE GENOMIC DNA]</scope>
    <source>
        <strain evidence="3">DSM 23095</strain>
    </source>
</reference>
<dbReference type="Pfam" id="PF00578">
    <property type="entry name" value="AhpC-TSA"/>
    <property type="match status" value="1"/>
</dbReference>
<dbReference type="InterPro" id="IPR050553">
    <property type="entry name" value="Thioredoxin_ResA/DsbE_sf"/>
</dbReference>
<keyword evidence="2" id="KW-0413">Isomerase</keyword>
<evidence type="ECO:0000313" key="2">
    <source>
        <dbReference type="EMBL" id="SDD70690.1"/>
    </source>
</evidence>
<dbReference type="OrthoDB" id="6399635at2"/>
<dbReference type="GO" id="GO:0016209">
    <property type="term" value="F:antioxidant activity"/>
    <property type="evidence" value="ECO:0007669"/>
    <property type="project" value="InterPro"/>
</dbReference>
<dbReference type="PANTHER" id="PTHR42852">
    <property type="entry name" value="THIOL:DISULFIDE INTERCHANGE PROTEIN DSBE"/>
    <property type="match status" value="1"/>
</dbReference>
<dbReference type="RefSeq" id="WP_087941097.1">
    <property type="nucleotide sequence ID" value="NZ_FNAC01000049.1"/>
</dbReference>
<dbReference type="PROSITE" id="PS51352">
    <property type="entry name" value="THIOREDOXIN_2"/>
    <property type="match status" value="1"/>
</dbReference>